<dbReference type="CDD" id="cd08940">
    <property type="entry name" value="HBDH_SDR_c"/>
    <property type="match status" value="1"/>
</dbReference>
<dbReference type="InterPro" id="IPR002347">
    <property type="entry name" value="SDR_fam"/>
</dbReference>
<dbReference type="PANTHER" id="PTHR42879:SF2">
    <property type="entry name" value="3-OXOACYL-[ACYL-CARRIER-PROTEIN] REDUCTASE FABG"/>
    <property type="match status" value="1"/>
</dbReference>
<dbReference type="InterPro" id="IPR011294">
    <property type="entry name" value="3-OHbutyrate_DH"/>
</dbReference>
<reference evidence="3 4" key="1">
    <citation type="submission" date="2016-06" db="EMBL/GenBank/DDBJ databases">
        <authorList>
            <person name="Ramos C."/>
            <person name="Pintado A."/>
            <person name="Crespo-Gomez J.I."/>
        </authorList>
    </citation>
    <scope>NUCLEOTIDE SEQUENCE [LARGE SCALE GENOMIC DNA]</scope>
    <source>
        <strain evidence="3 4">AVO110</strain>
    </source>
</reference>
<accession>A0ABR7S228</accession>
<dbReference type="RefSeq" id="WP_187805843.1">
    <property type="nucleotide sequence ID" value="NZ_LZEU01000001.1"/>
</dbReference>
<comment type="similarity">
    <text evidence="1 2">Belongs to the short-chain dehydrogenases/reductases (SDR) family.</text>
</comment>
<dbReference type="PROSITE" id="PS00061">
    <property type="entry name" value="ADH_SHORT"/>
    <property type="match status" value="1"/>
</dbReference>
<dbReference type="PANTHER" id="PTHR42879">
    <property type="entry name" value="3-OXOACYL-(ACYL-CARRIER-PROTEIN) REDUCTASE"/>
    <property type="match status" value="1"/>
</dbReference>
<comment type="caution">
    <text evidence="3">The sequence shown here is derived from an EMBL/GenBank/DDBJ whole genome shotgun (WGS) entry which is preliminary data.</text>
</comment>
<evidence type="ECO:0000313" key="3">
    <source>
        <dbReference type="EMBL" id="MBC9250772.1"/>
    </source>
</evidence>
<dbReference type="Pfam" id="PF00106">
    <property type="entry name" value="adh_short"/>
    <property type="match status" value="1"/>
</dbReference>
<sequence>MNLQGKTALVTGSTSGIGLGIALKLAEAGANLVLNGFGDVEAAVAAVTVHGGQVRHHPADMSKPVEIETLVRYAEEQFGGVDILVNNAGIQHVAPVEEFPVERWDSIIAINLSSAFHTTRLALPGMRARNWGRIINIASAHGLAASAGKSAYVAAKHGLVGLTKSVALETATTGVTCNAICPGWVLTPLVQKQIDARAVDGDVARSRHDLLAEKQPSLDFVTPEQLGALALFLCSEAAEQVRGAAWNMDGGWLAQ</sequence>
<protein>
    <submittedName>
        <fullName evidence="3">3-hydroxybutyrate dehydrogenase</fullName>
    </submittedName>
</protein>
<name>A0ABR7S228_AQUAC</name>
<dbReference type="PRINTS" id="PR00081">
    <property type="entry name" value="GDHRDH"/>
</dbReference>
<proteinExistence type="inferred from homology"/>
<dbReference type="InterPro" id="IPR050259">
    <property type="entry name" value="SDR"/>
</dbReference>
<organism evidence="3 4">
    <name type="scientific">Aquipseudomonas alcaligenes</name>
    <name type="common">Pseudomonas alcaligenes</name>
    <dbReference type="NCBI Taxonomy" id="43263"/>
    <lineage>
        <taxon>Bacteria</taxon>
        <taxon>Pseudomonadati</taxon>
        <taxon>Pseudomonadota</taxon>
        <taxon>Gammaproteobacteria</taxon>
        <taxon>Pseudomonadales</taxon>
        <taxon>Pseudomonadaceae</taxon>
        <taxon>Aquipseudomonas</taxon>
    </lineage>
</organism>
<dbReference type="NCBIfam" id="TIGR01963">
    <property type="entry name" value="PHB_DH"/>
    <property type="match status" value="1"/>
</dbReference>
<dbReference type="InterPro" id="IPR036291">
    <property type="entry name" value="NAD(P)-bd_dom_sf"/>
</dbReference>
<evidence type="ECO:0000256" key="2">
    <source>
        <dbReference type="RuleBase" id="RU000363"/>
    </source>
</evidence>
<dbReference type="PRINTS" id="PR00080">
    <property type="entry name" value="SDRFAMILY"/>
</dbReference>
<dbReference type="NCBIfam" id="NF009093">
    <property type="entry name" value="PRK12429.1"/>
    <property type="match status" value="1"/>
</dbReference>
<dbReference type="InterPro" id="IPR020904">
    <property type="entry name" value="Sc_DH/Rdtase_CS"/>
</dbReference>
<dbReference type="EMBL" id="LZEU01000001">
    <property type="protein sequence ID" value="MBC9250772.1"/>
    <property type="molecule type" value="Genomic_DNA"/>
</dbReference>
<dbReference type="SUPFAM" id="SSF51735">
    <property type="entry name" value="NAD(P)-binding Rossmann-fold domains"/>
    <property type="match status" value="1"/>
</dbReference>
<keyword evidence="4" id="KW-1185">Reference proteome</keyword>
<evidence type="ECO:0000313" key="4">
    <source>
        <dbReference type="Proteomes" id="UP000744555"/>
    </source>
</evidence>
<dbReference type="Gene3D" id="3.40.50.720">
    <property type="entry name" value="NAD(P)-binding Rossmann-like Domain"/>
    <property type="match status" value="1"/>
</dbReference>
<gene>
    <name evidence="3" type="ORF">A9179_10835</name>
</gene>
<dbReference type="Proteomes" id="UP000744555">
    <property type="component" value="Unassembled WGS sequence"/>
</dbReference>
<evidence type="ECO:0000256" key="1">
    <source>
        <dbReference type="ARBA" id="ARBA00006484"/>
    </source>
</evidence>